<evidence type="ECO:0000259" key="2">
    <source>
        <dbReference type="SMART" id="SM00331"/>
    </source>
</evidence>
<keyword evidence="4" id="KW-1185">Reference proteome</keyword>
<name>A0ABS4KFZ7_9FIRM</name>
<feature type="domain" description="PPM-type phosphatase" evidence="2">
    <location>
        <begin position="371"/>
        <end position="592"/>
    </location>
</feature>
<dbReference type="Pfam" id="PF07228">
    <property type="entry name" value="SpoIIE"/>
    <property type="match status" value="1"/>
</dbReference>
<organism evidence="3 4">
    <name type="scientific">Acetoanaerobium pronyense</name>
    <dbReference type="NCBI Taxonomy" id="1482736"/>
    <lineage>
        <taxon>Bacteria</taxon>
        <taxon>Bacillati</taxon>
        <taxon>Bacillota</taxon>
        <taxon>Clostridia</taxon>
        <taxon>Peptostreptococcales</taxon>
        <taxon>Filifactoraceae</taxon>
        <taxon>Acetoanaerobium</taxon>
    </lineage>
</organism>
<dbReference type="SMART" id="SM00331">
    <property type="entry name" value="PP2C_SIG"/>
    <property type="match status" value="1"/>
</dbReference>
<evidence type="ECO:0000313" key="4">
    <source>
        <dbReference type="Proteomes" id="UP001314903"/>
    </source>
</evidence>
<evidence type="ECO:0000313" key="3">
    <source>
        <dbReference type="EMBL" id="MBP2026690.1"/>
    </source>
</evidence>
<dbReference type="Proteomes" id="UP001314903">
    <property type="component" value="Unassembled WGS sequence"/>
</dbReference>
<gene>
    <name evidence="3" type="ORF">J2Z35_000479</name>
</gene>
<sequence length="599" mass="68118">MGNEDLKKTLDAIVEISKLVTSSKNFFDIKDEVVEKMLQVIPPTKACVNIFERDEYNFAYLVCDATLEKIPKMFSENKTPKGTKIPLREYPTYIRESVKTKTPIYIKKLDEDIRAQSELDMAKVEGYVARAVFPLISSNKTVGFLTCFMSEGEKLSESDIDFVNSVASLLGLSIEITRYNGDIDRIVKKLREAISSIGTATDELYKNKGIDSFLTMISEQIAKLTNSEACFIILQDNDARINTMARFGDVDDFSSIMKFIMDEAEAGCSKNRYIGASLPQNMVANGINTLMYDTLKKGEEVLGYLIAVNSKKYYDDDLKILGIFSTEIVLSLIMYLSSKKVFESRLMERDLEIVGKQQELIMSDKHMSLNDGNISIDYYYSPSRQIGGDFCKLLEIDDHRAMVFIADVMGHGILSNYFVAMMKGVLKTLISEDLRPGEVINKMNKILFNDLDALNLFITARIMYLDFEKNIAISSNAGHLYPMVFKKDGDSLACEMFQTDEGMPIGVMEDSEYEEYEYDIKDMEMIAFYTDGIIEAGDMDEKDFGTENLERFLTENFEKTGEEICKELPVELKKFTGKDYMEDDVMLVLVKKVQKKENI</sequence>
<dbReference type="EMBL" id="JAGGLI010000003">
    <property type="protein sequence ID" value="MBP2026690.1"/>
    <property type="molecule type" value="Genomic_DNA"/>
</dbReference>
<evidence type="ECO:0000256" key="1">
    <source>
        <dbReference type="ARBA" id="ARBA00022801"/>
    </source>
</evidence>
<dbReference type="RefSeq" id="WP_209658979.1">
    <property type="nucleotide sequence ID" value="NZ_JAGGLI010000003.1"/>
</dbReference>
<dbReference type="InterPro" id="IPR029016">
    <property type="entry name" value="GAF-like_dom_sf"/>
</dbReference>
<protein>
    <recommendedName>
        <fullName evidence="2">PPM-type phosphatase domain-containing protein</fullName>
    </recommendedName>
</protein>
<reference evidence="3 4" key="1">
    <citation type="submission" date="2021-03" db="EMBL/GenBank/DDBJ databases">
        <title>Genomic Encyclopedia of Type Strains, Phase IV (KMG-IV): sequencing the most valuable type-strain genomes for metagenomic binning, comparative biology and taxonomic classification.</title>
        <authorList>
            <person name="Goeker M."/>
        </authorList>
    </citation>
    <scope>NUCLEOTIDE SEQUENCE [LARGE SCALE GENOMIC DNA]</scope>
    <source>
        <strain evidence="3 4">DSM 27512</strain>
    </source>
</reference>
<dbReference type="InterPro" id="IPR052016">
    <property type="entry name" value="Bact_Sigma-Reg"/>
</dbReference>
<dbReference type="SUPFAM" id="SSF55781">
    <property type="entry name" value="GAF domain-like"/>
    <property type="match status" value="2"/>
</dbReference>
<dbReference type="PANTHER" id="PTHR43156">
    <property type="entry name" value="STAGE II SPORULATION PROTEIN E-RELATED"/>
    <property type="match status" value="1"/>
</dbReference>
<keyword evidence="1" id="KW-0378">Hydrolase</keyword>
<dbReference type="InterPro" id="IPR036457">
    <property type="entry name" value="PPM-type-like_dom_sf"/>
</dbReference>
<proteinExistence type="predicted"/>
<accession>A0ABS4KFZ7</accession>
<dbReference type="InterPro" id="IPR001932">
    <property type="entry name" value="PPM-type_phosphatase-like_dom"/>
</dbReference>
<dbReference type="Gene3D" id="3.30.450.40">
    <property type="match status" value="1"/>
</dbReference>
<dbReference type="Gene3D" id="3.60.40.10">
    <property type="entry name" value="PPM-type phosphatase domain"/>
    <property type="match status" value="1"/>
</dbReference>
<dbReference type="PANTHER" id="PTHR43156:SF2">
    <property type="entry name" value="STAGE II SPORULATION PROTEIN E"/>
    <property type="match status" value="1"/>
</dbReference>
<comment type="caution">
    <text evidence="3">The sequence shown here is derived from an EMBL/GenBank/DDBJ whole genome shotgun (WGS) entry which is preliminary data.</text>
</comment>